<evidence type="ECO:0000313" key="2">
    <source>
        <dbReference type="Proteomes" id="UP000547643"/>
    </source>
</evidence>
<reference evidence="1 2" key="1">
    <citation type="submission" date="2020-03" db="EMBL/GenBank/DDBJ databases">
        <title>Soil Listeria distribution.</title>
        <authorList>
            <person name="Liao J."/>
            <person name="Wiedmann M."/>
        </authorList>
    </citation>
    <scope>NUCLEOTIDE SEQUENCE [LARGE SCALE GENOMIC DNA]</scope>
    <source>
        <strain evidence="1 2">FSL L7-1017</strain>
    </source>
</reference>
<organism evidence="1 2">
    <name type="scientific">Listeria booriae</name>
    <dbReference type="NCBI Taxonomy" id="1552123"/>
    <lineage>
        <taxon>Bacteria</taxon>
        <taxon>Bacillati</taxon>
        <taxon>Bacillota</taxon>
        <taxon>Bacilli</taxon>
        <taxon>Bacillales</taxon>
        <taxon>Listeriaceae</taxon>
        <taxon>Listeria</taxon>
    </lineage>
</organism>
<dbReference type="AlphaFoldDB" id="A0A7X0ZQ54"/>
<accession>A0A7X0ZQ54</accession>
<protein>
    <submittedName>
        <fullName evidence="1">Uncharacterized protein</fullName>
    </submittedName>
</protein>
<comment type="caution">
    <text evidence="1">The sequence shown here is derived from an EMBL/GenBank/DDBJ whole genome shotgun (WGS) entry which is preliminary data.</text>
</comment>
<dbReference type="RefSeq" id="WP_185495782.1">
    <property type="nucleotide sequence ID" value="NZ_JAARUV010000010.1"/>
</dbReference>
<name>A0A7X0ZQ54_9LIST</name>
<proteinExistence type="predicted"/>
<dbReference type="Proteomes" id="UP000547643">
    <property type="component" value="Unassembled WGS sequence"/>
</dbReference>
<gene>
    <name evidence="1" type="ORF">HCA46_17145</name>
</gene>
<dbReference type="EMBL" id="JAARUV010000010">
    <property type="protein sequence ID" value="MBC1780553.1"/>
    <property type="molecule type" value="Genomic_DNA"/>
</dbReference>
<evidence type="ECO:0000313" key="1">
    <source>
        <dbReference type="EMBL" id="MBC1780553.1"/>
    </source>
</evidence>
<sequence>MKEIELYEPVRKWLYQHVGCTDVYAEVWDVDVLGTQGPCNVIVELKTNLSFKLLDQAIDRVKSGLGHYVYIAIPASTARDGDEIRFRGLIKDVAMRYGIGILTVDVPSGTVNLKRAARFNRTAVTRCKRGLRSIREGIEAFSKDQIGGSKGGDTMTSYKYTLNSIKKCLREESLKYECKNDGWMTVDQILESCETHYAKPRTSVMQILRFDANKTWCESRKVGRACYFRYKGTLSHVDELDMQQGIGQEM</sequence>